<organism evidence="4 5">
    <name type="scientific">Lomentospora prolificans</name>
    <dbReference type="NCBI Taxonomy" id="41688"/>
    <lineage>
        <taxon>Eukaryota</taxon>
        <taxon>Fungi</taxon>
        <taxon>Dikarya</taxon>
        <taxon>Ascomycota</taxon>
        <taxon>Pezizomycotina</taxon>
        <taxon>Sordariomycetes</taxon>
        <taxon>Hypocreomycetidae</taxon>
        <taxon>Microascales</taxon>
        <taxon>Microascaceae</taxon>
        <taxon>Lomentospora</taxon>
    </lineage>
</organism>
<feature type="transmembrane region" description="Helical" evidence="2">
    <location>
        <begin position="152"/>
        <end position="171"/>
    </location>
</feature>
<dbReference type="OrthoDB" id="5597489at2759"/>
<dbReference type="Pfam" id="PF24841">
    <property type="entry name" value="DUF7719"/>
    <property type="match status" value="1"/>
</dbReference>
<evidence type="ECO:0000259" key="3">
    <source>
        <dbReference type="Pfam" id="PF24841"/>
    </source>
</evidence>
<feature type="region of interest" description="Disordered" evidence="1">
    <location>
        <begin position="44"/>
        <end position="75"/>
    </location>
</feature>
<evidence type="ECO:0000256" key="1">
    <source>
        <dbReference type="SAM" id="MobiDB-lite"/>
    </source>
</evidence>
<dbReference type="AlphaFoldDB" id="A0A2N3NLS5"/>
<dbReference type="PANTHER" id="PTHR37846">
    <property type="entry name" value="YALI0B21296P"/>
    <property type="match status" value="1"/>
</dbReference>
<sequence length="223" mass="24990">MARKRKDANEPKIKLAQPDRSGPDPNEKTLYKWAEERNLFEEAKRREAAAKTAAAKKDGSNTSAASEEDENVMSPGEERVAEAVLWTVTIAMLHFTLDTLVQHQYAQEINWRAIGIRTAQAFAVFLALFYTLHPHVSSPNLIPGLPTRYQHAARQTIFFIGSILSGCYLIYITNSKGYLAVQKKAPPLACMWLWTVIELNLVLSVVSVACAGAFIWYGDYEVK</sequence>
<accession>A0A2N3NLS5</accession>
<dbReference type="Proteomes" id="UP000233524">
    <property type="component" value="Unassembled WGS sequence"/>
</dbReference>
<keyword evidence="2" id="KW-0472">Membrane</keyword>
<evidence type="ECO:0000313" key="5">
    <source>
        <dbReference type="Proteomes" id="UP000233524"/>
    </source>
</evidence>
<name>A0A2N3NLS5_9PEZI</name>
<reference evidence="4 5" key="1">
    <citation type="journal article" date="2017" name="G3 (Bethesda)">
        <title>First Draft Genome Sequence of the Pathogenic Fungus Lomentospora prolificans (Formerly Scedosporium prolificans).</title>
        <authorList>
            <person name="Luo R."/>
            <person name="Zimin A."/>
            <person name="Workman R."/>
            <person name="Fan Y."/>
            <person name="Pertea G."/>
            <person name="Grossman N."/>
            <person name="Wear M.P."/>
            <person name="Jia B."/>
            <person name="Miller H."/>
            <person name="Casadevall A."/>
            <person name="Timp W."/>
            <person name="Zhang S.X."/>
            <person name="Salzberg S.L."/>
        </authorList>
    </citation>
    <scope>NUCLEOTIDE SEQUENCE [LARGE SCALE GENOMIC DNA]</scope>
    <source>
        <strain evidence="4 5">JHH-5317</strain>
    </source>
</reference>
<dbReference type="PANTHER" id="PTHR37846:SF1">
    <property type="entry name" value="DEACETYLASE-LIKE PROTEIN"/>
    <property type="match status" value="1"/>
</dbReference>
<dbReference type="STRING" id="41688.A0A2N3NLS5"/>
<feature type="compositionally biased region" description="Basic and acidic residues" evidence="1">
    <location>
        <begin position="44"/>
        <end position="59"/>
    </location>
</feature>
<keyword evidence="5" id="KW-1185">Reference proteome</keyword>
<keyword evidence="2" id="KW-1133">Transmembrane helix</keyword>
<evidence type="ECO:0000256" key="2">
    <source>
        <dbReference type="SAM" id="Phobius"/>
    </source>
</evidence>
<dbReference type="InParanoid" id="A0A2N3NLS5"/>
<dbReference type="EMBL" id="NLAX01000001">
    <property type="protein sequence ID" value="PKS13332.1"/>
    <property type="molecule type" value="Genomic_DNA"/>
</dbReference>
<keyword evidence="2" id="KW-0812">Transmembrane</keyword>
<comment type="caution">
    <text evidence="4">The sequence shown here is derived from an EMBL/GenBank/DDBJ whole genome shotgun (WGS) entry which is preliminary data.</text>
</comment>
<feature type="region of interest" description="Disordered" evidence="1">
    <location>
        <begin position="1"/>
        <end position="29"/>
    </location>
</feature>
<feature type="transmembrane region" description="Helical" evidence="2">
    <location>
        <begin position="113"/>
        <end position="132"/>
    </location>
</feature>
<protein>
    <recommendedName>
        <fullName evidence="3">DUF7719 domain-containing protein</fullName>
    </recommendedName>
</protein>
<dbReference type="VEuPathDB" id="FungiDB:jhhlp_000103"/>
<evidence type="ECO:0000313" key="4">
    <source>
        <dbReference type="EMBL" id="PKS13332.1"/>
    </source>
</evidence>
<feature type="transmembrane region" description="Helical" evidence="2">
    <location>
        <begin position="192"/>
        <end position="217"/>
    </location>
</feature>
<gene>
    <name evidence="4" type="ORF">jhhlp_000103</name>
</gene>
<proteinExistence type="predicted"/>
<feature type="domain" description="DUF7719" evidence="3">
    <location>
        <begin position="154"/>
        <end position="221"/>
    </location>
</feature>
<dbReference type="InterPro" id="IPR056136">
    <property type="entry name" value="DUF7719"/>
</dbReference>